<evidence type="ECO:0000313" key="3">
    <source>
        <dbReference type="Proteomes" id="UP000426246"/>
    </source>
</evidence>
<keyword evidence="1" id="KW-0812">Transmembrane</keyword>
<dbReference type="Proteomes" id="UP000426246">
    <property type="component" value="Chromosome"/>
</dbReference>
<accession>A0A6B8RHB1</accession>
<dbReference type="RefSeq" id="WP_155700486.1">
    <property type="nucleotide sequence ID" value="NZ_CP034235.1"/>
</dbReference>
<keyword evidence="1" id="KW-1133">Transmembrane helix</keyword>
<proteinExistence type="predicted"/>
<name>A0A6B8RHB1_9BACL</name>
<dbReference type="KEGG" id="ppsc:EHS13_11425"/>
<sequence>MSIGKRVIKTRLAIMLIAAMMLQIMVVFSSVTVYAADYTIGSDGVRTYKLVFDSGLNGYKLQLENSTTALWSSKDGSAGIRVLDSSNNIGSWQYKVYSSVTAITGGYKADVSLTTVNGSVLNITDTYKLNSI</sequence>
<reference evidence="3" key="1">
    <citation type="submission" date="2018-11" db="EMBL/GenBank/DDBJ databases">
        <title>Complete genome sequence of Paenibacillus sp. ML311-T8.</title>
        <authorList>
            <person name="Nam Y.-D."/>
            <person name="Kang J."/>
            <person name="Chung W.-H."/>
            <person name="Park Y.S."/>
        </authorList>
    </citation>
    <scope>NUCLEOTIDE SEQUENCE [LARGE SCALE GENOMIC DNA]</scope>
    <source>
        <strain evidence="3">ML311-T8</strain>
    </source>
</reference>
<evidence type="ECO:0000313" key="2">
    <source>
        <dbReference type="EMBL" id="QGQ95449.1"/>
    </source>
</evidence>
<dbReference type="EMBL" id="CP034235">
    <property type="protein sequence ID" value="QGQ95449.1"/>
    <property type="molecule type" value="Genomic_DNA"/>
</dbReference>
<gene>
    <name evidence="2" type="ORF">EHS13_11425</name>
</gene>
<keyword evidence="1" id="KW-0472">Membrane</keyword>
<protein>
    <submittedName>
        <fullName evidence="2">Uncharacterized protein</fullName>
    </submittedName>
</protein>
<dbReference type="AlphaFoldDB" id="A0A6B8RHB1"/>
<feature type="transmembrane region" description="Helical" evidence="1">
    <location>
        <begin position="12"/>
        <end position="36"/>
    </location>
</feature>
<organism evidence="2 3">
    <name type="scientific">Paenibacillus psychroresistens</name>
    <dbReference type="NCBI Taxonomy" id="1778678"/>
    <lineage>
        <taxon>Bacteria</taxon>
        <taxon>Bacillati</taxon>
        <taxon>Bacillota</taxon>
        <taxon>Bacilli</taxon>
        <taxon>Bacillales</taxon>
        <taxon>Paenibacillaceae</taxon>
        <taxon>Paenibacillus</taxon>
    </lineage>
</organism>
<keyword evidence="3" id="KW-1185">Reference proteome</keyword>
<evidence type="ECO:0000256" key="1">
    <source>
        <dbReference type="SAM" id="Phobius"/>
    </source>
</evidence>